<reference evidence="2 3" key="1">
    <citation type="submission" date="2020-08" db="EMBL/GenBank/DDBJ databases">
        <authorList>
            <person name="Hejnol A."/>
        </authorList>
    </citation>
    <scope>NUCLEOTIDE SEQUENCE [LARGE SCALE GENOMIC DNA]</scope>
</reference>
<protein>
    <submittedName>
        <fullName evidence="2">DgyrCDS12138</fullName>
    </submittedName>
</protein>
<dbReference type="PROSITE" id="PS50017">
    <property type="entry name" value="DEATH_DOMAIN"/>
    <property type="match status" value="2"/>
</dbReference>
<dbReference type="OrthoDB" id="6328511at2759"/>
<evidence type="ECO:0000259" key="1">
    <source>
        <dbReference type="PROSITE" id="PS50017"/>
    </source>
</evidence>
<dbReference type="Gene3D" id="1.10.533.10">
    <property type="entry name" value="Death Domain, Fas"/>
    <property type="match status" value="1"/>
</dbReference>
<name>A0A7I8W7T0_9ANNE</name>
<sequence length="702" mass="81759">MEKKTSTEDGNSEEESNYVVDEKKLKRIKNPRHWPLYRYSIQLDGDLTESGIGCYIRAMRNDLAKHELKCTLIENLSETLAENPFNDNADVISNLISIENKRDNNLDFELPIVISFPHQRYRKKSSREIVLRVLANGEWKDYYPLKDSKLLDFLESNSGQIPLFHCRMKTLMKSVKLCVVNKSRVESAFVKGNKALALVSYLDNRITLKIPKDACEEKIEKVEMQPLPNNPQMINQIKKYFKSSESLCHTSSLINLNLPSTIKLPMILSMPLPGTFQSKKLKSNNIRVDNRISKNLSIVTKTSKNNYHLRDDIRYEINNDIVTFPIEHNIKKIFLFETLNGTSNTDIGNVARNLELFNTRRKLANILIRQHEDDPEDIAIVCCNLKETDNEIVKMEERGYTISFHEPSTIEVCLKEGQRLQLKSKGNVRLVEEIQPFRFLQSKTMRMEGQLKVDEKYAQRGRPNYYGTIELLSENQSHCDVKVELPKHNIRTVPCHKVDFQIRQKGFLTSEYLRQISDETALKWRSIATSLNLSDARINAINLEHCTHREKSFKALQQWFKQTTLLQSGCKQLYEALQDNGYILLAEQLSENFQTYKEDDRRARERSLLQKAVHCITFDSSVQSNWEKIVEQLQLTSDFEDKLKQTKSVPQRLRQAFEKWMEMHGGSIEVLSYLLKDNHLINANRIVENLIRENLKHLEQFP</sequence>
<dbReference type="InterPro" id="IPR011029">
    <property type="entry name" value="DEATH-like_dom_sf"/>
</dbReference>
<organism evidence="2 3">
    <name type="scientific">Dimorphilus gyrociliatus</name>
    <dbReference type="NCBI Taxonomy" id="2664684"/>
    <lineage>
        <taxon>Eukaryota</taxon>
        <taxon>Metazoa</taxon>
        <taxon>Spiralia</taxon>
        <taxon>Lophotrochozoa</taxon>
        <taxon>Annelida</taxon>
        <taxon>Polychaeta</taxon>
        <taxon>Polychaeta incertae sedis</taxon>
        <taxon>Dinophilidae</taxon>
        <taxon>Dimorphilus</taxon>
    </lineage>
</organism>
<dbReference type="EMBL" id="CAJFCJ010000019">
    <property type="protein sequence ID" value="CAD5123830.1"/>
    <property type="molecule type" value="Genomic_DNA"/>
</dbReference>
<dbReference type="Proteomes" id="UP000549394">
    <property type="component" value="Unassembled WGS sequence"/>
</dbReference>
<dbReference type="InterPro" id="IPR000488">
    <property type="entry name" value="Death_dom"/>
</dbReference>
<evidence type="ECO:0000313" key="2">
    <source>
        <dbReference type="EMBL" id="CAD5123830.1"/>
    </source>
</evidence>
<proteinExistence type="predicted"/>
<accession>A0A7I8W7T0</accession>
<feature type="domain" description="Death" evidence="1">
    <location>
        <begin position="625"/>
        <end position="691"/>
    </location>
</feature>
<dbReference type="GO" id="GO:0007165">
    <property type="term" value="P:signal transduction"/>
    <property type="evidence" value="ECO:0007669"/>
    <property type="project" value="InterPro"/>
</dbReference>
<gene>
    <name evidence="2" type="ORF">DGYR_LOCUS11463</name>
</gene>
<feature type="domain" description="Death" evidence="1">
    <location>
        <begin position="509"/>
        <end position="593"/>
    </location>
</feature>
<dbReference type="SUPFAM" id="SSF47986">
    <property type="entry name" value="DEATH domain"/>
    <property type="match status" value="1"/>
</dbReference>
<evidence type="ECO:0000313" key="3">
    <source>
        <dbReference type="Proteomes" id="UP000549394"/>
    </source>
</evidence>
<dbReference type="CDD" id="cd01670">
    <property type="entry name" value="Death"/>
    <property type="match status" value="1"/>
</dbReference>
<comment type="caution">
    <text evidence="2">The sequence shown here is derived from an EMBL/GenBank/DDBJ whole genome shotgun (WGS) entry which is preliminary data.</text>
</comment>
<dbReference type="AlphaFoldDB" id="A0A7I8W7T0"/>
<dbReference type="Pfam" id="PF00531">
    <property type="entry name" value="Death"/>
    <property type="match status" value="1"/>
</dbReference>
<dbReference type="SMART" id="SM00005">
    <property type="entry name" value="DEATH"/>
    <property type="match status" value="2"/>
</dbReference>
<keyword evidence="3" id="KW-1185">Reference proteome</keyword>